<feature type="compositionally biased region" description="Basic and acidic residues" evidence="8">
    <location>
        <begin position="92"/>
        <end position="103"/>
    </location>
</feature>
<proteinExistence type="inferred from homology"/>
<comment type="subcellular location">
    <subcellularLocation>
        <location evidence="1">Cell membrane</location>
        <topology evidence="1">Multi-pass membrane protein</topology>
    </subcellularLocation>
</comment>
<keyword evidence="3" id="KW-0813">Transport</keyword>
<dbReference type="GO" id="GO:0015087">
    <property type="term" value="F:cobalt ion transmembrane transporter activity"/>
    <property type="evidence" value="ECO:0007669"/>
    <property type="project" value="TreeGrafter"/>
</dbReference>
<keyword evidence="4" id="KW-1003">Cell membrane</keyword>
<dbReference type="InterPro" id="IPR002523">
    <property type="entry name" value="MgTranspt_CorA/ZnTranspt_ZntB"/>
</dbReference>
<feature type="compositionally biased region" description="Basic residues" evidence="8">
    <location>
        <begin position="1"/>
        <end position="10"/>
    </location>
</feature>
<protein>
    <submittedName>
        <fullName evidence="10">Uncharacterized protein</fullName>
    </submittedName>
</protein>
<evidence type="ECO:0000313" key="10">
    <source>
        <dbReference type="EMBL" id="KAG0657505.1"/>
    </source>
</evidence>
<dbReference type="GO" id="GO:0000287">
    <property type="term" value="F:magnesium ion binding"/>
    <property type="evidence" value="ECO:0007669"/>
    <property type="project" value="TreeGrafter"/>
</dbReference>
<dbReference type="AlphaFoldDB" id="A0A9P7B4B0"/>
<organism evidence="10 11">
    <name type="scientific">Rhodotorula mucilaginosa</name>
    <name type="common">Yeast</name>
    <name type="synonym">Rhodotorula rubra</name>
    <dbReference type="NCBI Taxonomy" id="5537"/>
    <lineage>
        <taxon>Eukaryota</taxon>
        <taxon>Fungi</taxon>
        <taxon>Dikarya</taxon>
        <taxon>Basidiomycota</taxon>
        <taxon>Pucciniomycotina</taxon>
        <taxon>Microbotryomycetes</taxon>
        <taxon>Sporidiobolales</taxon>
        <taxon>Sporidiobolaceae</taxon>
        <taxon>Rhodotorula</taxon>
    </lineage>
</organism>
<dbReference type="GO" id="GO:0005886">
    <property type="term" value="C:plasma membrane"/>
    <property type="evidence" value="ECO:0007669"/>
    <property type="project" value="UniProtKB-SubCell"/>
</dbReference>
<dbReference type="Gene3D" id="1.20.58.340">
    <property type="entry name" value="Magnesium transport protein CorA, transmembrane region"/>
    <property type="match status" value="2"/>
</dbReference>
<feature type="region of interest" description="Disordered" evidence="8">
    <location>
        <begin position="587"/>
        <end position="639"/>
    </location>
</feature>
<evidence type="ECO:0000256" key="6">
    <source>
        <dbReference type="ARBA" id="ARBA00022989"/>
    </source>
</evidence>
<comment type="caution">
    <text evidence="10">The sequence shown here is derived from an EMBL/GenBank/DDBJ whole genome shotgun (WGS) entry which is preliminary data.</text>
</comment>
<gene>
    <name evidence="10" type="ORF">C6P46_006474</name>
</gene>
<dbReference type="PANTHER" id="PTHR46494">
    <property type="entry name" value="CORA FAMILY METAL ION TRANSPORTER (EUROFUNG)"/>
    <property type="match status" value="1"/>
</dbReference>
<dbReference type="GO" id="GO:0050897">
    <property type="term" value="F:cobalt ion binding"/>
    <property type="evidence" value="ECO:0007669"/>
    <property type="project" value="TreeGrafter"/>
</dbReference>
<accession>A0A9P7B4B0</accession>
<comment type="similarity">
    <text evidence="2">Belongs to the CorA metal ion transporter (MIT) (TC 1.A.35) family.</text>
</comment>
<keyword evidence="7 9" id="KW-0472">Membrane</keyword>
<evidence type="ECO:0000256" key="1">
    <source>
        <dbReference type="ARBA" id="ARBA00004651"/>
    </source>
</evidence>
<reference evidence="10 11" key="1">
    <citation type="submission" date="2020-11" db="EMBL/GenBank/DDBJ databases">
        <title>Kefir isolates.</title>
        <authorList>
            <person name="Marcisauskas S."/>
            <person name="Kim Y."/>
            <person name="Blasche S."/>
        </authorList>
    </citation>
    <scope>NUCLEOTIDE SEQUENCE [LARGE SCALE GENOMIC DNA]</scope>
    <source>
        <strain evidence="10 11">KR</strain>
    </source>
</reference>
<evidence type="ECO:0000256" key="4">
    <source>
        <dbReference type="ARBA" id="ARBA00022475"/>
    </source>
</evidence>
<keyword evidence="5 9" id="KW-0812">Transmembrane</keyword>
<dbReference type="PANTHER" id="PTHR46494:SF1">
    <property type="entry name" value="CORA FAMILY METAL ION TRANSPORTER (EUROFUNG)"/>
    <property type="match status" value="1"/>
</dbReference>
<sequence>MHGTLRKGHRSSVPSRTRQHNSRSAASRHPPPSPPPEAGESSSIMQQSESADDDKDSALAQDQELDQQGGCLEEYAAQGGSIQPGEGQQSTHDGELQLDDHGDVQQSEQADVTTPTVVEPPVDHDPPRDSHDQVENVRAALVAANILSLGGETEWETRPPGIDPRRVDIPDLRCKCVIQTVDYSSERAEFTVLTNDSLPGFLEKPRPEFAKVRWMHVNGLSWDVIKALALHYNLHPLSLEDMLHSSSSASTRSKVDYFRHHLFASIIVHRTLEPTGGQDVKSAQEETLGITKTTTKTLKNGSKGRGAQLRTQFGFYHHQRDEEAIVDSSTNLPSTMHSSEHYLAGGNANGGDSSGMPASVIPSVDGSGNATPVAAVHPKSYSQYRRNLKEAFKGFRRPKEEGSRTLTHNRSGLSTRWRVRGKTTNKMRKEQAERAAARLTVASLTKDVKVHIHVEQISVFLFRDGTIISFSQDSGYHHQISQIFERIQSRDDLLRDSQDASFVLQALLDVTADDALDIIDEFRDQLTNLESRVLSRPDMDDVRHLHILSSQLLLLKSTLTPLQLLLQALRSQDDAKAAAAFRIENHAPMGTNQPNEPPPASGNISGTPRVGSPVPGGGDRNASQSRRASSTGGGGGVAGMAAFSSGGGGDLGGAPFSEDMRRYSHGHHMAMYPPPPYQQRKGFVSHEAKVYLGDVMDHIDSVLASLDLFSDLAENLIAFTFNNLSYSSNAYMQALAVVSIVFVPATFLSSFYGMNFTTGTFVDDLDQGVHLFWAIALPVSFCTTLLFGYGYLREIFSRLMRDLVRMWHRVALWRSNRRVKDE</sequence>
<dbReference type="GO" id="GO:0015095">
    <property type="term" value="F:magnesium ion transmembrane transporter activity"/>
    <property type="evidence" value="ECO:0007669"/>
    <property type="project" value="TreeGrafter"/>
</dbReference>
<evidence type="ECO:0000256" key="5">
    <source>
        <dbReference type="ARBA" id="ARBA00022692"/>
    </source>
</evidence>
<evidence type="ECO:0000256" key="8">
    <source>
        <dbReference type="SAM" id="MobiDB-lite"/>
    </source>
</evidence>
<feature type="transmembrane region" description="Helical" evidence="9">
    <location>
        <begin position="771"/>
        <end position="792"/>
    </location>
</feature>
<evidence type="ECO:0000256" key="2">
    <source>
        <dbReference type="ARBA" id="ARBA00009765"/>
    </source>
</evidence>
<dbReference type="Gene3D" id="3.30.460.20">
    <property type="entry name" value="CorA soluble domain-like"/>
    <property type="match status" value="1"/>
</dbReference>
<feature type="region of interest" description="Disordered" evidence="8">
    <location>
        <begin position="1"/>
        <end position="131"/>
    </location>
</feature>
<dbReference type="SUPFAM" id="SSF144083">
    <property type="entry name" value="Magnesium transport protein CorA, transmembrane region"/>
    <property type="match status" value="1"/>
</dbReference>
<dbReference type="Proteomes" id="UP000777482">
    <property type="component" value="Unassembled WGS sequence"/>
</dbReference>
<keyword evidence="6 9" id="KW-1133">Transmembrane helix</keyword>
<name>A0A9P7B4B0_RHOMI</name>
<dbReference type="Pfam" id="PF01544">
    <property type="entry name" value="CorA"/>
    <property type="match status" value="2"/>
</dbReference>
<feature type="transmembrane region" description="Helical" evidence="9">
    <location>
        <begin position="730"/>
        <end position="751"/>
    </location>
</feature>
<dbReference type="InterPro" id="IPR045861">
    <property type="entry name" value="CorA_cytoplasmic_dom"/>
</dbReference>
<evidence type="ECO:0000313" key="11">
    <source>
        <dbReference type="Proteomes" id="UP000777482"/>
    </source>
</evidence>
<dbReference type="InterPro" id="IPR045863">
    <property type="entry name" value="CorA_TM1_TM2"/>
</dbReference>
<evidence type="ECO:0000256" key="7">
    <source>
        <dbReference type="ARBA" id="ARBA00023136"/>
    </source>
</evidence>
<evidence type="ECO:0000256" key="3">
    <source>
        <dbReference type="ARBA" id="ARBA00022448"/>
    </source>
</evidence>
<evidence type="ECO:0000256" key="9">
    <source>
        <dbReference type="SAM" id="Phobius"/>
    </source>
</evidence>
<keyword evidence="11" id="KW-1185">Reference proteome</keyword>
<feature type="compositionally biased region" description="Low complexity" evidence="8">
    <location>
        <begin position="111"/>
        <end position="120"/>
    </location>
</feature>
<dbReference type="EMBL" id="PUHQ01000080">
    <property type="protein sequence ID" value="KAG0657505.1"/>
    <property type="molecule type" value="Genomic_DNA"/>
</dbReference>
<dbReference type="OrthoDB" id="165352at2759"/>
<feature type="compositionally biased region" description="Basic and acidic residues" evidence="8">
    <location>
        <begin position="121"/>
        <end position="131"/>
    </location>
</feature>
<dbReference type="SUPFAM" id="SSF143865">
    <property type="entry name" value="CorA soluble domain-like"/>
    <property type="match status" value="1"/>
</dbReference>